<dbReference type="GO" id="GO:0019888">
    <property type="term" value="F:protein phosphatase regulator activity"/>
    <property type="evidence" value="ECO:0007669"/>
    <property type="project" value="TreeGrafter"/>
</dbReference>
<evidence type="ECO:0000313" key="3">
    <source>
        <dbReference type="EMBL" id="CAI8015354.1"/>
    </source>
</evidence>
<feature type="repeat" description="HEAT" evidence="2">
    <location>
        <begin position="209"/>
        <end position="246"/>
    </location>
</feature>
<dbReference type="InterPro" id="IPR011989">
    <property type="entry name" value="ARM-like"/>
</dbReference>
<dbReference type="AlphaFoldDB" id="A0AA35WCE9"/>
<dbReference type="GO" id="GO:0008287">
    <property type="term" value="C:protein serine/threonine phosphatase complex"/>
    <property type="evidence" value="ECO:0007669"/>
    <property type="project" value="TreeGrafter"/>
</dbReference>
<organism evidence="3 4">
    <name type="scientific">Geodia barretti</name>
    <name type="common">Barrett's horny sponge</name>
    <dbReference type="NCBI Taxonomy" id="519541"/>
    <lineage>
        <taxon>Eukaryota</taxon>
        <taxon>Metazoa</taxon>
        <taxon>Porifera</taxon>
        <taxon>Demospongiae</taxon>
        <taxon>Heteroscleromorpha</taxon>
        <taxon>Tetractinellida</taxon>
        <taxon>Astrophorina</taxon>
        <taxon>Geodiidae</taxon>
        <taxon>Geodia</taxon>
    </lineage>
</organism>
<feature type="non-terminal residue" evidence="3">
    <location>
        <position position="1"/>
    </location>
</feature>
<dbReference type="SUPFAM" id="SSF48371">
    <property type="entry name" value="ARM repeat"/>
    <property type="match status" value="1"/>
</dbReference>
<dbReference type="GO" id="GO:0005829">
    <property type="term" value="C:cytosol"/>
    <property type="evidence" value="ECO:0007669"/>
    <property type="project" value="TreeGrafter"/>
</dbReference>
<name>A0AA35WCE9_GEOBA</name>
<dbReference type="Gene3D" id="1.25.10.10">
    <property type="entry name" value="Leucine-rich Repeat Variant"/>
    <property type="match status" value="1"/>
</dbReference>
<accession>A0AA35WCE9</accession>
<proteinExistence type="predicted"/>
<keyword evidence="4" id="KW-1185">Reference proteome</keyword>
<dbReference type="InterPro" id="IPR016024">
    <property type="entry name" value="ARM-type_fold"/>
</dbReference>
<comment type="caution">
    <text evidence="3">The sequence shown here is derived from an EMBL/GenBank/DDBJ whole genome shotgun (WGS) entry which is preliminary data.</text>
</comment>
<evidence type="ECO:0000313" key="4">
    <source>
        <dbReference type="Proteomes" id="UP001174909"/>
    </source>
</evidence>
<evidence type="ECO:0000256" key="2">
    <source>
        <dbReference type="PROSITE-ProRule" id="PRU00103"/>
    </source>
</evidence>
<dbReference type="PANTHER" id="PTHR21467">
    <property type="entry name" value="PROTEIN PHOSPHATASE 4 REGULATORY SUBUNIT 4 PPP4R4"/>
    <property type="match status" value="1"/>
</dbReference>
<dbReference type="InterPro" id="IPR000357">
    <property type="entry name" value="HEAT"/>
</dbReference>
<keyword evidence="1" id="KW-0677">Repeat</keyword>
<evidence type="ECO:0000256" key="1">
    <source>
        <dbReference type="ARBA" id="ARBA00022737"/>
    </source>
</evidence>
<feature type="repeat" description="HEAT" evidence="2">
    <location>
        <begin position="248"/>
        <end position="285"/>
    </location>
</feature>
<protein>
    <submittedName>
        <fullName evidence="3">Serine/threonine-protein phosphatase 4 regulatory subunit 4</fullName>
    </submittedName>
</protein>
<reference evidence="3" key="1">
    <citation type="submission" date="2023-03" db="EMBL/GenBank/DDBJ databases">
        <authorList>
            <person name="Steffen K."/>
            <person name="Cardenas P."/>
        </authorList>
    </citation>
    <scope>NUCLEOTIDE SEQUENCE</scope>
</reference>
<dbReference type="EMBL" id="CASHTH010001435">
    <property type="protein sequence ID" value="CAI8015354.1"/>
    <property type="molecule type" value="Genomic_DNA"/>
</dbReference>
<dbReference type="Proteomes" id="UP001174909">
    <property type="component" value="Unassembled WGS sequence"/>
</dbReference>
<gene>
    <name evidence="3" type="ORF">GBAR_LOCUS9511</name>
</gene>
<sequence length="568" mass="62688">MDWDCGFSTNSPEFLQLGTEEMEELRSEKTVKATKSPEEIEKLTVDETLSPIEKADLLLRTGQEVQKVYAVQQLPCLLETNRDQTLNKIVPRICGNLPSASANIQTAAGRSLGVALSRNLIPTHIFSSSFLPLVIRLINSRDPSVSSVWLDALLVAVPSLTKDVIRRDILSLAVARSQLSQTVNSRKSGCLIFGAIAQKFEPFWLKREVFPQVKSLCQDVDSEVRITMCSQLHIFAKCMNPELAKSCVLPELTELTNDEEPAVREAALESIANVVSHLPVETVRTVAVPLVVKIFQKSLTDVSSPDLTGVARLLGKLSHQLKDVMTADLRDWFVKFYCQLSRFDDPVNEGRPHSVATPTTTVRNGMRTECRRLCAYNFPAMVQMVGGGGYVVKLSSTHQDLATDDSPRVRHTVASGYHEVVRLLGDKSMSAVGIYQKLLNSKSVEVLQGLAGHMTETLKGFAKSANLSPETKHPGIPELIGPLITAEGVAGSCRQWRLHEQIVTGFSSLVHCLTTDQLYNKIVPILMKIITGKYVRPVKLASCQSLAVVTRHLRKADQRSAVVDRLSR</sequence>
<dbReference type="PROSITE" id="PS50077">
    <property type="entry name" value="HEAT_REPEAT"/>
    <property type="match status" value="2"/>
</dbReference>
<dbReference type="Pfam" id="PF02985">
    <property type="entry name" value="HEAT"/>
    <property type="match status" value="1"/>
</dbReference>
<dbReference type="InterPro" id="IPR039918">
    <property type="entry name" value="PPP4R4"/>
</dbReference>
<dbReference type="PANTHER" id="PTHR21467:SF0">
    <property type="entry name" value="SERINE_THREONINE-PROTEIN PHOSPHATASE 4 REGULATORY SUBUNIT 4"/>
    <property type="match status" value="1"/>
</dbReference>
<dbReference type="InterPro" id="IPR021133">
    <property type="entry name" value="HEAT_type_2"/>
</dbReference>